<dbReference type="PIRSF" id="PIRSF005992">
    <property type="entry name" value="Clathrin_mu"/>
    <property type="match status" value="1"/>
</dbReference>
<evidence type="ECO:0000256" key="5">
    <source>
        <dbReference type="PIRNR" id="PIRNR005992"/>
    </source>
</evidence>
<name>A0ABR2JE95_9EUKA</name>
<dbReference type="PROSITE" id="PS51072">
    <property type="entry name" value="MHD"/>
    <property type="match status" value="1"/>
</dbReference>
<dbReference type="SUPFAM" id="SSF49447">
    <property type="entry name" value="Second domain of Mu2 adaptin subunit (ap50) of ap2 adaptor"/>
    <property type="match status" value="1"/>
</dbReference>
<comment type="similarity">
    <text evidence="5">Belongs to the adaptor complexes medium subunit family.</text>
</comment>
<keyword evidence="8" id="KW-1185">Reference proteome</keyword>
<proteinExistence type="inferred from homology"/>
<gene>
    <name evidence="7" type="ORF">M9Y10_005916</name>
</gene>
<dbReference type="CDD" id="cd09252">
    <property type="entry name" value="AP-3_Mu3_Cterm"/>
    <property type="match status" value="1"/>
</dbReference>
<dbReference type="InterPro" id="IPR011012">
    <property type="entry name" value="Longin-like_dom_sf"/>
</dbReference>
<evidence type="ECO:0000313" key="8">
    <source>
        <dbReference type="Proteomes" id="UP001470230"/>
    </source>
</evidence>
<sequence length="405" mass="45554">MLSAIFILNKEAIILIEKQYRDRIQRSQIDSICLAIRDNSRPPPGIMEDGDFTIMSHQQNEIWIVGVCEGDEFVLFGVNVLKYIGTLLDTLLQAGATENSIKSEYPTVYQILDYAIDYGYPFLNEPNTIQTMLTRPPTDYSKGNRLQLDLARPWRQVGVTHFTNEILVDVMETIDAMVNETGRIEFCHIRGCVDVTSHLSDNPNAKLILTPSTHYEDVTFHRCVEVDAREAKVIPFVPPDGKFTLMKYRVAASNLTLPVWVAPKFTWSKGSVIFEISLKPEASLPKFLENVEVRFELPDGVLSPSLATQEGRATFEASSREVVWMIGKYDKKEPAILKGSASTEQGFDLAGRYPVVSASFFTIGIAPSGYKIDRLDVENVTYKLFKGVKYGILSGFYEFRTGLSC</sequence>
<comment type="caution">
    <text evidence="7">The sequence shown here is derived from an EMBL/GenBank/DDBJ whole genome shotgun (WGS) entry which is preliminary data.</text>
</comment>
<dbReference type="InterPro" id="IPR001392">
    <property type="entry name" value="Clathrin_mu"/>
</dbReference>
<dbReference type="InterPro" id="IPR028565">
    <property type="entry name" value="MHD"/>
</dbReference>
<dbReference type="PANTHER" id="PTHR10529">
    <property type="entry name" value="AP COMPLEX SUBUNIT MU"/>
    <property type="match status" value="1"/>
</dbReference>
<protein>
    <submittedName>
        <fullName evidence="7">AP-3 complex subunit mu-2</fullName>
    </submittedName>
</protein>
<reference evidence="7 8" key="1">
    <citation type="submission" date="2024-04" db="EMBL/GenBank/DDBJ databases">
        <title>Tritrichomonas musculus Genome.</title>
        <authorList>
            <person name="Alves-Ferreira E."/>
            <person name="Grigg M."/>
            <person name="Lorenzi H."/>
            <person name="Galac M."/>
        </authorList>
    </citation>
    <scope>NUCLEOTIDE SEQUENCE [LARGE SCALE GENOMIC DNA]</scope>
    <source>
        <strain evidence="7 8">EAF2021</strain>
    </source>
</reference>
<dbReference type="Pfam" id="PF00928">
    <property type="entry name" value="Adap_comp_sub"/>
    <property type="match status" value="1"/>
</dbReference>
<feature type="domain" description="MHD" evidence="6">
    <location>
        <begin position="163"/>
        <end position="400"/>
    </location>
</feature>
<evidence type="ECO:0000256" key="4">
    <source>
        <dbReference type="ARBA" id="ARBA00023136"/>
    </source>
</evidence>
<dbReference type="SUPFAM" id="SSF64356">
    <property type="entry name" value="SNARE-like"/>
    <property type="match status" value="1"/>
</dbReference>
<keyword evidence="2 5" id="KW-0813">Transport</keyword>
<evidence type="ECO:0000256" key="2">
    <source>
        <dbReference type="ARBA" id="ARBA00022448"/>
    </source>
</evidence>
<dbReference type="Gene3D" id="3.30.450.60">
    <property type="match status" value="1"/>
</dbReference>
<evidence type="ECO:0000256" key="3">
    <source>
        <dbReference type="ARBA" id="ARBA00022927"/>
    </source>
</evidence>
<evidence type="ECO:0000256" key="1">
    <source>
        <dbReference type="ARBA" id="ARBA00004308"/>
    </source>
</evidence>
<dbReference type="InterPro" id="IPR036168">
    <property type="entry name" value="AP2_Mu_C_sf"/>
</dbReference>
<keyword evidence="3 5" id="KW-0653">Protein transport</keyword>
<dbReference type="Proteomes" id="UP001470230">
    <property type="component" value="Unassembled WGS sequence"/>
</dbReference>
<organism evidence="7 8">
    <name type="scientific">Tritrichomonas musculus</name>
    <dbReference type="NCBI Taxonomy" id="1915356"/>
    <lineage>
        <taxon>Eukaryota</taxon>
        <taxon>Metamonada</taxon>
        <taxon>Parabasalia</taxon>
        <taxon>Tritrichomonadida</taxon>
        <taxon>Tritrichomonadidae</taxon>
        <taxon>Tritrichomonas</taxon>
    </lineage>
</organism>
<dbReference type="EMBL" id="JAPFFF010000012">
    <property type="protein sequence ID" value="KAK8875741.1"/>
    <property type="molecule type" value="Genomic_DNA"/>
</dbReference>
<keyword evidence="4" id="KW-0472">Membrane</keyword>
<dbReference type="InterPro" id="IPR050431">
    <property type="entry name" value="Adaptor_comp_med_subunit"/>
</dbReference>
<comment type="subcellular location">
    <subcellularLocation>
        <location evidence="1">Endomembrane system</location>
    </subcellularLocation>
</comment>
<accession>A0ABR2JE95</accession>
<evidence type="ECO:0000313" key="7">
    <source>
        <dbReference type="EMBL" id="KAK8875741.1"/>
    </source>
</evidence>
<dbReference type="Gene3D" id="2.60.40.1170">
    <property type="entry name" value="Mu homology domain, subdomain B"/>
    <property type="match status" value="2"/>
</dbReference>
<evidence type="ECO:0000259" key="6">
    <source>
        <dbReference type="PROSITE" id="PS51072"/>
    </source>
</evidence>
<dbReference type="PRINTS" id="PR00314">
    <property type="entry name" value="CLATHRINADPT"/>
</dbReference>